<name>A0A8S9R507_BRACR</name>
<dbReference type="AlphaFoldDB" id="A0A8S9R507"/>
<dbReference type="Proteomes" id="UP000712600">
    <property type="component" value="Unassembled WGS sequence"/>
</dbReference>
<gene>
    <name evidence="1" type="ORF">F2Q69_00012642</name>
</gene>
<protein>
    <submittedName>
        <fullName evidence="1">Uncharacterized protein</fullName>
    </submittedName>
</protein>
<evidence type="ECO:0000313" key="2">
    <source>
        <dbReference type="Proteomes" id="UP000712600"/>
    </source>
</evidence>
<sequence length="346" mass="40247">MNFTNQRFSIPSICEYSSLEVVSSPTKKRSGPNQSMDFKMDLLAFQSFRRPIKASKRVRDVLTMHQHPLDYSKSIKAILAIFGVKSHKFSKALFPSRLARFLSTFLQFEWIKKKQKVGHLHHLSIRSSSLPIRSPIAHPSQRPNFPACNIWYQSLKLLYQIDLWTDLCKFQYASTIPDCTISLFQSVIKLFQIYEFFDCKYQLAYQRSRSAQSKLSFRSLSESPPISLSLSINPNQFRSQLVPDLSSRTARKQFGPVRVRFQFVPVHIDLWTDLCKFQYASTIPDCTISLFQSVIKLFQIYELFDCKYQLAYQRFRSAQPKLSFRSLSKSPSISLSLSINPNHFRS</sequence>
<dbReference type="EMBL" id="QGKX02000996">
    <property type="protein sequence ID" value="KAF3559028.1"/>
    <property type="molecule type" value="Genomic_DNA"/>
</dbReference>
<proteinExistence type="predicted"/>
<evidence type="ECO:0000313" key="1">
    <source>
        <dbReference type="EMBL" id="KAF3559028.1"/>
    </source>
</evidence>
<comment type="caution">
    <text evidence="1">The sequence shown here is derived from an EMBL/GenBank/DDBJ whole genome shotgun (WGS) entry which is preliminary data.</text>
</comment>
<reference evidence="1" key="1">
    <citation type="submission" date="2019-12" db="EMBL/GenBank/DDBJ databases">
        <title>Genome sequencing and annotation of Brassica cretica.</title>
        <authorList>
            <person name="Studholme D.J."/>
            <person name="Sarris P."/>
        </authorList>
    </citation>
    <scope>NUCLEOTIDE SEQUENCE</scope>
    <source>
        <strain evidence="1">PFS-109/04</strain>
        <tissue evidence="1">Leaf</tissue>
    </source>
</reference>
<accession>A0A8S9R507</accession>
<organism evidence="1 2">
    <name type="scientific">Brassica cretica</name>
    <name type="common">Mustard</name>
    <dbReference type="NCBI Taxonomy" id="69181"/>
    <lineage>
        <taxon>Eukaryota</taxon>
        <taxon>Viridiplantae</taxon>
        <taxon>Streptophyta</taxon>
        <taxon>Embryophyta</taxon>
        <taxon>Tracheophyta</taxon>
        <taxon>Spermatophyta</taxon>
        <taxon>Magnoliopsida</taxon>
        <taxon>eudicotyledons</taxon>
        <taxon>Gunneridae</taxon>
        <taxon>Pentapetalae</taxon>
        <taxon>rosids</taxon>
        <taxon>malvids</taxon>
        <taxon>Brassicales</taxon>
        <taxon>Brassicaceae</taxon>
        <taxon>Brassiceae</taxon>
        <taxon>Brassica</taxon>
    </lineage>
</organism>